<keyword evidence="10" id="KW-1185">Reference proteome</keyword>
<keyword evidence="2 5" id="KW-0863">Zinc-finger</keyword>
<feature type="coiled-coil region" evidence="6">
    <location>
        <begin position="141"/>
        <end position="196"/>
    </location>
</feature>
<dbReference type="Gene3D" id="6.20.210.20">
    <property type="entry name" value="THAP domain"/>
    <property type="match status" value="1"/>
</dbReference>
<dbReference type="InterPro" id="IPR048365">
    <property type="entry name" value="TNP-like_RNaseH_N"/>
</dbReference>
<dbReference type="PANTHER" id="PTHR47577">
    <property type="entry name" value="THAP DOMAIN-CONTAINING PROTEIN 6"/>
    <property type="match status" value="1"/>
</dbReference>
<gene>
    <name evidence="9" type="ORF">OJAV_G00085790</name>
</gene>
<name>A0A3S2MIG6_ORYJA</name>
<dbReference type="InterPro" id="IPR021896">
    <property type="entry name" value="THAP9-like_HTH"/>
</dbReference>
<proteinExistence type="predicted"/>
<dbReference type="InterPro" id="IPR006612">
    <property type="entry name" value="THAP_Znf"/>
</dbReference>
<evidence type="ECO:0000256" key="1">
    <source>
        <dbReference type="ARBA" id="ARBA00022723"/>
    </source>
</evidence>
<keyword evidence="7" id="KW-1133">Transmembrane helix</keyword>
<dbReference type="Pfam" id="PF21787">
    <property type="entry name" value="TNP-like_RNaseH_N"/>
    <property type="match status" value="1"/>
</dbReference>
<dbReference type="InterPro" id="IPR038441">
    <property type="entry name" value="THAP_Znf_sf"/>
</dbReference>
<dbReference type="Proteomes" id="UP000283210">
    <property type="component" value="Chromosome 9"/>
</dbReference>
<protein>
    <recommendedName>
        <fullName evidence="8">THAP-type domain-containing protein</fullName>
    </recommendedName>
</protein>
<dbReference type="SMART" id="SM00692">
    <property type="entry name" value="DM3"/>
    <property type="match status" value="1"/>
</dbReference>
<dbReference type="SMART" id="SM00980">
    <property type="entry name" value="THAP"/>
    <property type="match status" value="1"/>
</dbReference>
<keyword evidence="6" id="KW-0175">Coiled coil</keyword>
<dbReference type="OrthoDB" id="8897257at2759"/>
<dbReference type="AlphaFoldDB" id="A0A3S2MIG6"/>
<evidence type="ECO:0000259" key="8">
    <source>
        <dbReference type="PROSITE" id="PS50950"/>
    </source>
</evidence>
<evidence type="ECO:0000256" key="7">
    <source>
        <dbReference type="SAM" id="Phobius"/>
    </source>
</evidence>
<dbReference type="Pfam" id="PF21788">
    <property type="entry name" value="TNP-like_GBD"/>
    <property type="match status" value="1"/>
</dbReference>
<dbReference type="Pfam" id="PF12017">
    <property type="entry name" value="Tnp_P_element"/>
    <property type="match status" value="1"/>
</dbReference>
<feature type="transmembrane region" description="Helical" evidence="7">
    <location>
        <begin position="554"/>
        <end position="575"/>
    </location>
</feature>
<evidence type="ECO:0000256" key="3">
    <source>
        <dbReference type="ARBA" id="ARBA00022833"/>
    </source>
</evidence>
<keyword evidence="4 5" id="KW-0238">DNA-binding</keyword>
<keyword evidence="7" id="KW-0812">Transmembrane</keyword>
<sequence length="585" mass="66944">MPFACAAFGCNNRRSIQSRSRGITFHKFPSEVELRRRWEVAMRRKDFVVTEFSRLCSEHFKPDDFDRTGQIIRLREAVVPSIFNFPSHLQKPVLARKTKTSCKAEESLPMDICQNLPETPQSNDDHSYALFNSPNKVKARLQEALARVESLEREKLNAKVRERRAKKTVKSLLLDLKKMTLINDELKEKLEFYSDLQIDLFSKQGHEYTKDQREFALTLHLHGPKAYNYLRDSLHLPLPHPHTLQRWMQSVDAKPGLNMMMLNMLQKRREEDQVKYGFVTLMLDAMAIKKHVQYNVHTQKMTGYVDMGDGMDETDVATEVLVFMVVGLQGHWKAPVGYYLVKSLSPDTQKVLVVHALEELHARGIRVVCMTMDGHASNISMCNLLGCQLKQNPRNPLKTFFEHPVTAEKVFVMMDACHMLKLARNMLQAYSPITSTTGIISWSFIVGLNNIQKKDGLHVANKVSNKHIHFDGQKMKVSLAAQTLSHSVAVALRTLRDVGYSQFKNCEATVEFIETIDRLFDIMNSRNPRAKGMKAPLGPQDRGQKNQMHEVIPVWMMFLLALASLRYLSVIGFLVNVDTLVGMIS</sequence>
<evidence type="ECO:0000313" key="10">
    <source>
        <dbReference type="Proteomes" id="UP000283210"/>
    </source>
</evidence>
<dbReference type="Pfam" id="PF05485">
    <property type="entry name" value="THAP"/>
    <property type="match status" value="1"/>
</dbReference>
<keyword evidence="3" id="KW-0862">Zinc</keyword>
<reference evidence="9 10" key="2">
    <citation type="submission" date="2019-01" db="EMBL/GenBank/DDBJ databases">
        <title>A chromosome length genome reference of the Java medaka (oryzias javanicus).</title>
        <authorList>
            <person name="Herpin A."/>
            <person name="Takehana Y."/>
            <person name="Naruse K."/>
            <person name="Ansai S."/>
            <person name="Kawaguchi M."/>
        </authorList>
    </citation>
    <scope>NUCLEOTIDE SEQUENCE [LARGE SCALE GENOMIC DNA]</scope>
    <source>
        <strain evidence="9">RS831</strain>
        <tissue evidence="9">Whole body</tissue>
    </source>
</reference>
<organism evidence="9 10">
    <name type="scientific">Oryzias javanicus</name>
    <name type="common">Javanese ricefish</name>
    <name type="synonym">Aplocheilus javanicus</name>
    <dbReference type="NCBI Taxonomy" id="123683"/>
    <lineage>
        <taxon>Eukaryota</taxon>
        <taxon>Metazoa</taxon>
        <taxon>Chordata</taxon>
        <taxon>Craniata</taxon>
        <taxon>Vertebrata</taxon>
        <taxon>Euteleostomi</taxon>
        <taxon>Actinopterygii</taxon>
        <taxon>Neopterygii</taxon>
        <taxon>Teleostei</taxon>
        <taxon>Neoteleostei</taxon>
        <taxon>Acanthomorphata</taxon>
        <taxon>Ovalentaria</taxon>
        <taxon>Atherinomorphae</taxon>
        <taxon>Beloniformes</taxon>
        <taxon>Adrianichthyidae</taxon>
        <taxon>Oryziinae</taxon>
        <taxon>Oryzias</taxon>
    </lineage>
</organism>
<reference evidence="9 10" key="1">
    <citation type="submission" date="2018-11" db="EMBL/GenBank/DDBJ databases">
        <authorList>
            <person name="Lopez-Roques C."/>
            <person name="Donnadieu C."/>
            <person name="Bouchez O."/>
            <person name="Klopp C."/>
            <person name="Cabau C."/>
            <person name="Zahm M."/>
        </authorList>
    </citation>
    <scope>NUCLEOTIDE SEQUENCE [LARGE SCALE GENOMIC DNA]</scope>
    <source>
        <strain evidence="9">RS831</strain>
        <tissue evidence="9">Whole body</tissue>
    </source>
</reference>
<keyword evidence="7" id="KW-0472">Membrane</keyword>
<dbReference type="InterPro" id="IPR048366">
    <property type="entry name" value="TNP-like_GBD"/>
</dbReference>
<keyword evidence="1" id="KW-0479">Metal-binding</keyword>
<dbReference type="GO" id="GO:0008270">
    <property type="term" value="F:zinc ion binding"/>
    <property type="evidence" value="ECO:0007669"/>
    <property type="project" value="UniProtKB-KW"/>
</dbReference>
<dbReference type="SUPFAM" id="SSF57716">
    <property type="entry name" value="Glucocorticoid receptor-like (DNA-binding domain)"/>
    <property type="match status" value="1"/>
</dbReference>
<feature type="domain" description="THAP-type" evidence="8">
    <location>
        <begin position="1"/>
        <end position="83"/>
    </location>
</feature>
<dbReference type="PANTHER" id="PTHR47577:SF1">
    <property type="entry name" value="THAP DOMAIN-CONTAINING PROTEIN 6"/>
    <property type="match status" value="1"/>
</dbReference>
<accession>A0A3S2MIG6</accession>
<evidence type="ECO:0000256" key="5">
    <source>
        <dbReference type="PROSITE-ProRule" id="PRU00309"/>
    </source>
</evidence>
<dbReference type="GO" id="GO:0003677">
    <property type="term" value="F:DNA binding"/>
    <property type="evidence" value="ECO:0007669"/>
    <property type="project" value="UniProtKB-UniRule"/>
</dbReference>
<evidence type="ECO:0000256" key="4">
    <source>
        <dbReference type="ARBA" id="ARBA00023125"/>
    </source>
</evidence>
<dbReference type="EMBL" id="CM012445">
    <property type="protein sequence ID" value="RVE67842.1"/>
    <property type="molecule type" value="Genomic_DNA"/>
</dbReference>
<evidence type="ECO:0000256" key="6">
    <source>
        <dbReference type="SAM" id="Coils"/>
    </source>
</evidence>
<dbReference type="PROSITE" id="PS50950">
    <property type="entry name" value="ZF_THAP"/>
    <property type="match status" value="1"/>
</dbReference>
<evidence type="ECO:0000256" key="2">
    <source>
        <dbReference type="ARBA" id="ARBA00022771"/>
    </source>
</evidence>
<evidence type="ECO:0000313" key="9">
    <source>
        <dbReference type="EMBL" id="RVE67842.1"/>
    </source>
</evidence>